<dbReference type="Pfam" id="PF00069">
    <property type="entry name" value="Pkinase"/>
    <property type="match status" value="1"/>
</dbReference>
<feature type="compositionally biased region" description="Low complexity" evidence="1">
    <location>
        <begin position="578"/>
        <end position="601"/>
    </location>
</feature>
<dbReference type="InterPro" id="IPR011009">
    <property type="entry name" value="Kinase-like_dom_sf"/>
</dbReference>
<evidence type="ECO:0000313" key="3">
    <source>
        <dbReference type="EMBL" id="KAF4506517.1"/>
    </source>
</evidence>
<dbReference type="OrthoDB" id="4062651at2759"/>
<dbReference type="GO" id="GO:0005524">
    <property type="term" value="F:ATP binding"/>
    <property type="evidence" value="ECO:0007669"/>
    <property type="project" value="InterPro"/>
</dbReference>
<evidence type="ECO:0000259" key="2">
    <source>
        <dbReference type="PROSITE" id="PS50011"/>
    </source>
</evidence>
<gene>
    <name evidence="3" type="ORF">G6O67_006595</name>
</gene>
<reference evidence="3 4" key="1">
    <citation type="journal article" date="2020" name="Genome Biol. Evol.">
        <title>A new high-quality draft genome assembly of the Chinese cordyceps Ophiocordyceps sinensis.</title>
        <authorList>
            <person name="Shu R."/>
            <person name="Zhang J."/>
            <person name="Meng Q."/>
            <person name="Zhang H."/>
            <person name="Zhou G."/>
            <person name="Li M."/>
            <person name="Wu P."/>
            <person name="Zhao Y."/>
            <person name="Chen C."/>
            <person name="Qin Q."/>
        </authorList>
    </citation>
    <scope>NUCLEOTIDE SEQUENCE [LARGE SCALE GENOMIC DNA]</scope>
    <source>
        <strain evidence="3 4">IOZ07</strain>
    </source>
</reference>
<feature type="compositionally biased region" description="Basic residues" evidence="1">
    <location>
        <begin position="555"/>
        <end position="569"/>
    </location>
</feature>
<dbReference type="PANTHER" id="PTHR44167:SF24">
    <property type="entry name" value="SERINE_THREONINE-PROTEIN KINASE CHK2"/>
    <property type="match status" value="1"/>
</dbReference>
<dbReference type="Gene3D" id="3.30.200.20">
    <property type="entry name" value="Phosphorylase Kinase, domain 1"/>
    <property type="match status" value="1"/>
</dbReference>
<evidence type="ECO:0000256" key="1">
    <source>
        <dbReference type="SAM" id="MobiDB-lite"/>
    </source>
</evidence>
<dbReference type="AlphaFoldDB" id="A0A8H4LWU3"/>
<evidence type="ECO:0000313" key="4">
    <source>
        <dbReference type="Proteomes" id="UP000557566"/>
    </source>
</evidence>
<dbReference type="CDD" id="cd00180">
    <property type="entry name" value="PKc"/>
    <property type="match status" value="1"/>
</dbReference>
<sequence>MASNTNPHPQTLLHLVPKNPAAHDALLHPDNLRFVSSYHGRRPGLEVGFHVSSKPQGYVITRLGRNADLILRQTTTENPMSGTHVAFEINPCTHHMLLTTRSKYLLSVTFEIDDEKTEYKETITGGGVILYGQNYEITIASYKFRLIWRTLSAAHETNADLLQGLAMQGYHSSLQLVKGMRSRDRPTDIDLSEAQSWHMTRLATATIPLFQDVVRVREETGSGGFGKVYRAIDRSSGYLFAVKVVDLAANKTLNIETARALLHREIKVMERVKHDHIIEYLGSQHFHTESPEIFMPLRDGALTSLVKSIATSFVPGQPCPDFSARSEESPDMNLHSALFRLSNDVLEHMLRALDYLAHENLIHRDVKPDNILYSKSNAGFTFQLADFGLARHYSRHHSSAGGTVCGTTGFQAPELFPLCSNVNAKQSPKLDIWSLFATIAAVRSAFRDFPPGTDQYPVILDALKKKASMSGNLKPMARLHPDCRASAAQMLSTLYEGRGLTTPTAKIPPIGPDVEPQPSLLQAAGPSNSRQAMDGGGRAASRTPPPPLIVYPPPKRYRRMGRHVPKRKAQPTTLQSQPNRAAKAGPNRAAKAGPNRAAKAGVVKRRAEPPATRARAVAKPGSEPRPPPESSLPAHEDPPETVLHIPGAFVD</sequence>
<keyword evidence="4" id="KW-1185">Reference proteome</keyword>
<protein>
    <recommendedName>
        <fullName evidence="2">Protein kinase domain-containing protein</fullName>
    </recommendedName>
</protein>
<dbReference type="Proteomes" id="UP000557566">
    <property type="component" value="Unassembled WGS sequence"/>
</dbReference>
<dbReference type="PROSITE" id="PS50011">
    <property type="entry name" value="PROTEIN_KINASE_DOM"/>
    <property type="match status" value="1"/>
</dbReference>
<dbReference type="GO" id="GO:0005634">
    <property type="term" value="C:nucleus"/>
    <property type="evidence" value="ECO:0007669"/>
    <property type="project" value="TreeGrafter"/>
</dbReference>
<feature type="compositionally biased region" description="Low complexity" evidence="1">
    <location>
        <begin position="609"/>
        <end position="621"/>
    </location>
</feature>
<name>A0A8H4LWU3_9HYPO</name>
<dbReference type="Gene3D" id="1.10.510.10">
    <property type="entry name" value="Transferase(Phosphotransferase) domain 1"/>
    <property type="match status" value="1"/>
</dbReference>
<dbReference type="PROSITE" id="PS00108">
    <property type="entry name" value="PROTEIN_KINASE_ST"/>
    <property type="match status" value="1"/>
</dbReference>
<organism evidence="3 4">
    <name type="scientific">Ophiocordyceps sinensis</name>
    <dbReference type="NCBI Taxonomy" id="72228"/>
    <lineage>
        <taxon>Eukaryota</taxon>
        <taxon>Fungi</taxon>
        <taxon>Dikarya</taxon>
        <taxon>Ascomycota</taxon>
        <taxon>Pezizomycotina</taxon>
        <taxon>Sordariomycetes</taxon>
        <taxon>Hypocreomycetidae</taxon>
        <taxon>Hypocreales</taxon>
        <taxon>Ophiocordycipitaceae</taxon>
        <taxon>Ophiocordyceps</taxon>
    </lineage>
</organism>
<dbReference type="PANTHER" id="PTHR44167">
    <property type="entry name" value="OVARIAN-SPECIFIC SERINE/THREONINE-PROTEIN KINASE LOK-RELATED"/>
    <property type="match status" value="1"/>
</dbReference>
<dbReference type="GO" id="GO:0005737">
    <property type="term" value="C:cytoplasm"/>
    <property type="evidence" value="ECO:0007669"/>
    <property type="project" value="TreeGrafter"/>
</dbReference>
<feature type="domain" description="Protein kinase" evidence="2">
    <location>
        <begin position="214"/>
        <end position="496"/>
    </location>
</feature>
<comment type="caution">
    <text evidence="3">The sequence shown here is derived from an EMBL/GenBank/DDBJ whole genome shotgun (WGS) entry which is preliminary data.</text>
</comment>
<dbReference type="SMART" id="SM00220">
    <property type="entry name" value="S_TKc"/>
    <property type="match status" value="1"/>
</dbReference>
<feature type="compositionally biased region" description="Pro residues" evidence="1">
    <location>
        <begin position="543"/>
        <end position="554"/>
    </location>
</feature>
<dbReference type="GO" id="GO:0044773">
    <property type="term" value="P:mitotic DNA damage checkpoint signaling"/>
    <property type="evidence" value="ECO:0007669"/>
    <property type="project" value="TreeGrafter"/>
</dbReference>
<dbReference type="GO" id="GO:0004674">
    <property type="term" value="F:protein serine/threonine kinase activity"/>
    <property type="evidence" value="ECO:0007669"/>
    <property type="project" value="TreeGrafter"/>
</dbReference>
<dbReference type="EMBL" id="JAAVMX010000007">
    <property type="protein sequence ID" value="KAF4506517.1"/>
    <property type="molecule type" value="Genomic_DNA"/>
</dbReference>
<feature type="region of interest" description="Disordered" evidence="1">
    <location>
        <begin position="502"/>
        <end position="651"/>
    </location>
</feature>
<dbReference type="InterPro" id="IPR008271">
    <property type="entry name" value="Ser/Thr_kinase_AS"/>
</dbReference>
<proteinExistence type="predicted"/>
<dbReference type="InterPro" id="IPR000719">
    <property type="entry name" value="Prot_kinase_dom"/>
</dbReference>
<accession>A0A8H4LWU3</accession>
<dbReference type="SUPFAM" id="SSF56112">
    <property type="entry name" value="Protein kinase-like (PK-like)"/>
    <property type="match status" value="1"/>
</dbReference>